<reference evidence="1" key="2">
    <citation type="journal article" date="2015" name="Fish Shellfish Immunol.">
        <title>Early steps in the European eel (Anguilla anguilla)-Vibrio vulnificus interaction in the gills: Role of the RtxA13 toxin.</title>
        <authorList>
            <person name="Callol A."/>
            <person name="Pajuelo D."/>
            <person name="Ebbesson L."/>
            <person name="Teles M."/>
            <person name="MacKenzie S."/>
            <person name="Amaro C."/>
        </authorList>
    </citation>
    <scope>NUCLEOTIDE SEQUENCE</scope>
</reference>
<accession>A0A0E9UL00</accession>
<protein>
    <submittedName>
        <fullName evidence="1">Uncharacterized protein</fullName>
    </submittedName>
</protein>
<name>A0A0E9UL00_ANGAN</name>
<dbReference type="AlphaFoldDB" id="A0A0E9UL00"/>
<proteinExistence type="predicted"/>
<organism evidence="1">
    <name type="scientific">Anguilla anguilla</name>
    <name type="common">European freshwater eel</name>
    <name type="synonym">Muraena anguilla</name>
    <dbReference type="NCBI Taxonomy" id="7936"/>
    <lineage>
        <taxon>Eukaryota</taxon>
        <taxon>Metazoa</taxon>
        <taxon>Chordata</taxon>
        <taxon>Craniata</taxon>
        <taxon>Vertebrata</taxon>
        <taxon>Euteleostomi</taxon>
        <taxon>Actinopterygii</taxon>
        <taxon>Neopterygii</taxon>
        <taxon>Teleostei</taxon>
        <taxon>Anguilliformes</taxon>
        <taxon>Anguillidae</taxon>
        <taxon>Anguilla</taxon>
    </lineage>
</organism>
<dbReference type="EMBL" id="GBXM01042058">
    <property type="protein sequence ID" value="JAH66519.1"/>
    <property type="molecule type" value="Transcribed_RNA"/>
</dbReference>
<reference evidence="1" key="1">
    <citation type="submission" date="2014-11" db="EMBL/GenBank/DDBJ databases">
        <authorList>
            <person name="Amaro Gonzalez C."/>
        </authorList>
    </citation>
    <scope>NUCLEOTIDE SEQUENCE</scope>
</reference>
<evidence type="ECO:0000313" key="1">
    <source>
        <dbReference type="EMBL" id="JAH66519.1"/>
    </source>
</evidence>
<sequence>MMAPSPRFVLINTWLFILTTHTAGRPMWRVLCSLL</sequence>